<keyword evidence="5 6" id="KW-0012">Acyltransferase</keyword>
<feature type="domain" description="UDP N-acetylglucosamine O-acyltransferase C-terminal" evidence="7">
    <location>
        <begin position="174"/>
        <end position="255"/>
    </location>
</feature>
<evidence type="ECO:0000313" key="9">
    <source>
        <dbReference type="Proteomes" id="UP000325755"/>
    </source>
</evidence>
<evidence type="ECO:0000313" key="8">
    <source>
        <dbReference type="EMBL" id="QFY44003.1"/>
    </source>
</evidence>
<dbReference type="OrthoDB" id="9807278at2"/>
<keyword evidence="6" id="KW-0677">Repeat</keyword>
<dbReference type="InterPro" id="IPR010137">
    <property type="entry name" value="Lipid_A_LpxA"/>
</dbReference>
<dbReference type="Proteomes" id="UP000325755">
    <property type="component" value="Chromosome"/>
</dbReference>
<dbReference type="GO" id="GO:0008780">
    <property type="term" value="F:acyl-[acyl-carrier-protein]-UDP-N-acetylglucosamine O-acyltransferase activity"/>
    <property type="evidence" value="ECO:0007669"/>
    <property type="project" value="UniProtKB-UniRule"/>
</dbReference>
<keyword evidence="3 6" id="KW-0808">Transferase</keyword>
<evidence type="ECO:0000256" key="2">
    <source>
        <dbReference type="ARBA" id="ARBA00022556"/>
    </source>
</evidence>
<evidence type="ECO:0000256" key="6">
    <source>
        <dbReference type="HAMAP-Rule" id="MF_00387"/>
    </source>
</evidence>
<organism evidence="8 9">
    <name type="scientific">Candidatus Methylospira mobilis</name>
    <dbReference type="NCBI Taxonomy" id="1808979"/>
    <lineage>
        <taxon>Bacteria</taxon>
        <taxon>Pseudomonadati</taxon>
        <taxon>Pseudomonadota</taxon>
        <taxon>Gammaproteobacteria</taxon>
        <taxon>Methylococcales</taxon>
        <taxon>Methylococcaceae</taxon>
        <taxon>Candidatus Methylospira</taxon>
    </lineage>
</organism>
<dbReference type="GO" id="GO:0016020">
    <property type="term" value="C:membrane"/>
    <property type="evidence" value="ECO:0007669"/>
    <property type="project" value="GOC"/>
</dbReference>
<dbReference type="RefSeq" id="WP_153249973.1">
    <property type="nucleotide sequence ID" value="NZ_CP044205.1"/>
</dbReference>
<protein>
    <recommendedName>
        <fullName evidence="6">Acyl-[acyl-carrier-protein]--UDP-N-acetylglucosamine O-acyltransferase</fullName>
        <shortName evidence="6">UDP-N-acetylglucosamine acyltransferase</shortName>
        <ecNumber evidence="6">2.3.1.129</ecNumber>
    </recommendedName>
</protein>
<name>A0A5Q0BJM0_9GAMM</name>
<dbReference type="HAMAP" id="MF_00387">
    <property type="entry name" value="LpxA"/>
    <property type="match status" value="1"/>
</dbReference>
<comment type="pathway">
    <text evidence="6">Glycolipid biosynthesis; lipid IV(A) biosynthesis; lipid IV(A) from (3R)-3-hydroxytetradecanoyl-[acyl-carrier-protein] and UDP-N-acetyl-alpha-D-glucosamine: step 1/6.</text>
</comment>
<comment type="catalytic activity">
    <reaction evidence="6">
        <text>a (3R)-hydroxyacyl-[ACP] + UDP-N-acetyl-alpha-D-glucosamine = a UDP-3-O-[(3R)-3-hydroxyacyl]-N-acetyl-alpha-D-glucosamine + holo-[ACP]</text>
        <dbReference type="Rhea" id="RHEA:67812"/>
        <dbReference type="Rhea" id="RHEA-COMP:9685"/>
        <dbReference type="Rhea" id="RHEA-COMP:9945"/>
        <dbReference type="ChEBI" id="CHEBI:57705"/>
        <dbReference type="ChEBI" id="CHEBI:64479"/>
        <dbReference type="ChEBI" id="CHEBI:78827"/>
        <dbReference type="ChEBI" id="CHEBI:173225"/>
        <dbReference type="EC" id="2.3.1.129"/>
    </reaction>
</comment>
<dbReference type="EC" id="2.3.1.129" evidence="6"/>
<dbReference type="InterPro" id="IPR029098">
    <property type="entry name" value="Acetyltransf_C"/>
</dbReference>
<gene>
    <name evidence="6 8" type="primary">lpxA</name>
    <name evidence="8" type="ORF">F6R98_16335</name>
</gene>
<dbReference type="PIRSF" id="PIRSF000456">
    <property type="entry name" value="UDP-GlcNAc_acltr"/>
    <property type="match status" value="1"/>
</dbReference>
<comment type="function">
    <text evidence="6">Involved in the biosynthesis of lipid A, a phosphorylated glycolipid that anchors the lipopolysaccharide to the outer membrane of the cell.</text>
</comment>
<evidence type="ECO:0000256" key="3">
    <source>
        <dbReference type="ARBA" id="ARBA00022679"/>
    </source>
</evidence>
<dbReference type="Gene3D" id="1.20.1180.10">
    <property type="entry name" value="Udp N-acetylglucosamine O-acyltransferase, C-terminal domain"/>
    <property type="match status" value="1"/>
</dbReference>
<evidence type="ECO:0000256" key="5">
    <source>
        <dbReference type="ARBA" id="ARBA00023315"/>
    </source>
</evidence>
<dbReference type="UniPathway" id="UPA00359">
    <property type="reaction ID" value="UER00477"/>
</dbReference>
<keyword evidence="4 6" id="KW-0443">Lipid metabolism</keyword>
<comment type="subcellular location">
    <subcellularLocation>
        <location evidence="6">Cytoplasm</location>
    </subcellularLocation>
</comment>
<dbReference type="GO" id="GO:0009245">
    <property type="term" value="P:lipid A biosynthetic process"/>
    <property type="evidence" value="ECO:0007669"/>
    <property type="project" value="UniProtKB-UniRule"/>
</dbReference>
<evidence type="ECO:0000256" key="4">
    <source>
        <dbReference type="ARBA" id="ARBA00023098"/>
    </source>
</evidence>
<dbReference type="PANTHER" id="PTHR43480:SF1">
    <property type="entry name" value="ACYL-[ACYL-CARRIER-PROTEIN]--UDP-N-ACETYLGLUCOSAMINE O-ACYLTRANSFERASE, MITOCHONDRIAL-RELATED"/>
    <property type="match status" value="1"/>
</dbReference>
<dbReference type="AlphaFoldDB" id="A0A5Q0BJM0"/>
<dbReference type="CDD" id="cd03351">
    <property type="entry name" value="LbH_UDP-GlcNAc_AT"/>
    <property type="match status" value="1"/>
</dbReference>
<dbReference type="NCBIfam" id="TIGR01852">
    <property type="entry name" value="lipid_A_lpxA"/>
    <property type="match status" value="1"/>
</dbReference>
<dbReference type="InterPro" id="IPR001451">
    <property type="entry name" value="Hexapep"/>
</dbReference>
<evidence type="ECO:0000256" key="1">
    <source>
        <dbReference type="ARBA" id="ARBA00022516"/>
    </source>
</evidence>
<dbReference type="Pfam" id="PF00132">
    <property type="entry name" value="Hexapep"/>
    <property type="match status" value="2"/>
</dbReference>
<accession>A0A5Q0BJM0</accession>
<dbReference type="FunCoup" id="A0A5Q0BJM0">
    <property type="interactions" value="476"/>
</dbReference>
<dbReference type="PANTHER" id="PTHR43480">
    <property type="entry name" value="ACYL-[ACYL-CARRIER-PROTEIN]--UDP-N-ACETYLGLUCOSAMINE O-ACYLTRANSFERASE"/>
    <property type="match status" value="1"/>
</dbReference>
<dbReference type="Pfam" id="PF13720">
    <property type="entry name" value="Acetyltransf_11"/>
    <property type="match status" value="1"/>
</dbReference>
<proteinExistence type="inferred from homology"/>
<sequence>MIHPSAIIDPAALVDEGVDIGPFSIVGAGVEIGAGTRIGPHVVLKGPTRIGKDNQIFQFSSVGEDPQDKKYHGEVTRLEIGERNVIREYCTIHRGTVQDQGVTHIGSDNLFMAYTHIAHDCVIGNHVIMANAASLAGHVHMADHVILGGFSLVHQFCKLGVHSFSAMGSVISRDIPPYVMVGGRPTRPHGINSVGLERKGYDADALRAIRKAYKLIYKSGLTLDDAIKSLDDMAPETPAVSVMADFLKNTERSIIR</sequence>
<dbReference type="NCBIfam" id="NF003657">
    <property type="entry name" value="PRK05289.1"/>
    <property type="match status" value="1"/>
</dbReference>
<dbReference type="InParanoid" id="A0A5Q0BJM0"/>
<dbReference type="EMBL" id="CP044205">
    <property type="protein sequence ID" value="QFY44003.1"/>
    <property type="molecule type" value="Genomic_DNA"/>
</dbReference>
<keyword evidence="6" id="KW-0963">Cytoplasm</keyword>
<dbReference type="Gene3D" id="2.160.10.10">
    <property type="entry name" value="Hexapeptide repeat proteins"/>
    <property type="match status" value="1"/>
</dbReference>
<dbReference type="SUPFAM" id="SSF51161">
    <property type="entry name" value="Trimeric LpxA-like enzymes"/>
    <property type="match status" value="1"/>
</dbReference>
<keyword evidence="9" id="KW-1185">Reference proteome</keyword>
<dbReference type="GO" id="GO:0005737">
    <property type="term" value="C:cytoplasm"/>
    <property type="evidence" value="ECO:0007669"/>
    <property type="project" value="UniProtKB-SubCell"/>
</dbReference>
<keyword evidence="2 6" id="KW-0441">Lipid A biosynthesis</keyword>
<dbReference type="InterPro" id="IPR011004">
    <property type="entry name" value="Trimer_LpxA-like_sf"/>
</dbReference>
<keyword evidence="1 6" id="KW-0444">Lipid biosynthesis</keyword>
<dbReference type="KEGG" id="mmob:F6R98_16335"/>
<dbReference type="InterPro" id="IPR037157">
    <property type="entry name" value="Acetyltransf_C_sf"/>
</dbReference>
<comment type="similarity">
    <text evidence="6">Belongs to the transferase hexapeptide repeat family. LpxA subfamily.</text>
</comment>
<reference evidence="8 9" key="1">
    <citation type="submission" date="2019-09" db="EMBL/GenBank/DDBJ databases">
        <title>Ecophysiology of the spiral-shaped methanotroph Methylospira mobilis as revealed by the complete genome sequence.</title>
        <authorList>
            <person name="Oshkin I.Y."/>
            <person name="Dedysh S.N."/>
            <person name="Miroshnikov K."/>
            <person name="Danilova O.V."/>
            <person name="Hakobyan A."/>
            <person name="Liesack W."/>
        </authorList>
    </citation>
    <scope>NUCLEOTIDE SEQUENCE [LARGE SCALE GENOMIC DNA]</scope>
    <source>
        <strain evidence="8 9">Shm1</strain>
    </source>
</reference>
<evidence type="ECO:0000259" key="7">
    <source>
        <dbReference type="Pfam" id="PF13720"/>
    </source>
</evidence>
<comment type="subunit">
    <text evidence="6">Homotrimer.</text>
</comment>